<sequence length="234" mass="25453">MNACPSCCYPMAPLGVDARLAGKVEIDLCFSCQGIWFDGMESTQMSPGGVVELFRLIHEHRDHQRHQLGADLRCPRCEGHLVGSLDIVKSGRFNYHRCSNGHGRFVTFAQFMIEKGFVRQLSGAEIEALKARIGVVHCTSCGAPVDIRKDSACTYCHSPIAILDPQAVEKALASYQQAEVKRTTLDPEALADAILMAERERGASPRAAGTELDLPIGDLIVSGIGIMAGMLKRL</sequence>
<dbReference type="RefSeq" id="WP_173061052.1">
    <property type="nucleotide sequence ID" value="NZ_AP022853.1"/>
</dbReference>
<dbReference type="EMBL" id="AP022853">
    <property type="protein sequence ID" value="BCB26030.1"/>
    <property type="molecule type" value="Genomic_DNA"/>
</dbReference>
<name>A0A6F8V9N1_9PROT</name>
<dbReference type="AlphaFoldDB" id="A0A6F8V9N1"/>
<dbReference type="KEGG" id="slac:SKTS_09160"/>
<organism evidence="1 2">
    <name type="scientific">Sulfurimicrobium lacus</name>
    <dbReference type="NCBI Taxonomy" id="2715678"/>
    <lineage>
        <taxon>Bacteria</taxon>
        <taxon>Pseudomonadati</taxon>
        <taxon>Pseudomonadota</taxon>
        <taxon>Betaproteobacteria</taxon>
        <taxon>Nitrosomonadales</taxon>
        <taxon>Sulfuricellaceae</taxon>
        <taxon>Sulfurimicrobium</taxon>
    </lineage>
</organism>
<evidence type="ECO:0000313" key="1">
    <source>
        <dbReference type="EMBL" id="BCB26030.1"/>
    </source>
</evidence>
<keyword evidence="2" id="KW-1185">Reference proteome</keyword>
<accession>A0A6F8V9N1</accession>
<proteinExistence type="predicted"/>
<evidence type="ECO:0000313" key="2">
    <source>
        <dbReference type="Proteomes" id="UP000502260"/>
    </source>
</evidence>
<gene>
    <name evidence="1" type="ORF">SKTS_09160</name>
</gene>
<reference evidence="2" key="1">
    <citation type="submission" date="2020-03" db="EMBL/GenBank/DDBJ databases">
        <title>Complete genome sequence of sulfur-oxidizing bacterium skT11.</title>
        <authorList>
            <person name="Kanda M."/>
            <person name="Kojima H."/>
            <person name="Fukui M."/>
        </authorList>
    </citation>
    <scope>NUCLEOTIDE SEQUENCE [LARGE SCALE GENOMIC DNA]</scope>
    <source>
        <strain evidence="2">skT11</strain>
    </source>
</reference>
<dbReference type="Proteomes" id="UP000502260">
    <property type="component" value="Chromosome"/>
</dbReference>
<protein>
    <submittedName>
        <fullName evidence="1">Uncharacterized protein</fullName>
    </submittedName>
</protein>